<dbReference type="Proteomes" id="UP000050525">
    <property type="component" value="Unassembled WGS sequence"/>
</dbReference>
<accession>A0A151NH47</accession>
<sequence>MAAGSLLRCKGTEETVSTKWDGTAENNSWRKFALFLVQFCAFAKCLFQHGFLCNPCTPTDVSSSPNWKVVVAGYRWNEVRKSHLTEEKLCESMWTGQPSRMLQALHGFPEPAAIAIPMLLHRRAETACFLQGRG</sequence>
<comment type="caution">
    <text evidence="1">The sequence shown here is derived from an EMBL/GenBank/DDBJ whole genome shotgun (WGS) entry which is preliminary data.</text>
</comment>
<dbReference type="AlphaFoldDB" id="A0A151NH47"/>
<evidence type="ECO:0000313" key="1">
    <source>
        <dbReference type="EMBL" id="KYO36074.1"/>
    </source>
</evidence>
<proteinExistence type="predicted"/>
<evidence type="ECO:0000313" key="2">
    <source>
        <dbReference type="Proteomes" id="UP000050525"/>
    </source>
</evidence>
<name>A0A151NH47_ALLMI</name>
<protein>
    <submittedName>
        <fullName evidence="1">Uncharacterized protein</fullName>
    </submittedName>
</protein>
<reference evidence="1 2" key="1">
    <citation type="journal article" date="2012" name="Genome Biol.">
        <title>Sequencing three crocodilian genomes to illuminate the evolution of archosaurs and amniotes.</title>
        <authorList>
            <person name="St John J.A."/>
            <person name="Braun E.L."/>
            <person name="Isberg S.R."/>
            <person name="Miles L.G."/>
            <person name="Chong A.Y."/>
            <person name="Gongora J."/>
            <person name="Dalzell P."/>
            <person name="Moran C."/>
            <person name="Bed'hom B."/>
            <person name="Abzhanov A."/>
            <person name="Burgess S.C."/>
            <person name="Cooksey A.M."/>
            <person name="Castoe T.A."/>
            <person name="Crawford N.G."/>
            <person name="Densmore L.D."/>
            <person name="Drew J.C."/>
            <person name="Edwards S.V."/>
            <person name="Faircloth B.C."/>
            <person name="Fujita M.K."/>
            <person name="Greenwold M.J."/>
            <person name="Hoffmann F.G."/>
            <person name="Howard J.M."/>
            <person name="Iguchi T."/>
            <person name="Janes D.E."/>
            <person name="Khan S.Y."/>
            <person name="Kohno S."/>
            <person name="de Koning A.J."/>
            <person name="Lance S.L."/>
            <person name="McCarthy F.M."/>
            <person name="McCormack J.E."/>
            <person name="Merchant M.E."/>
            <person name="Peterson D.G."/>
            <person name="Pollock D.D."/>
            <person name="Pourmand N."/>
            <person name="Raney B.J."/>
            <person name="Roessler K.A."/>
            <person name="Sanford J.R."/>
            <person name="Sawyer R.H."/>
            <person name="Schmidt C.J."/>
            <person name="Triplett E.W."/>
            <person name="Tuberville T.D."/>
            <person name="Venegas-Anaya M."/>
            <person name="Howard J.T."/>
            <person name="Jarvis E.D."/>
            <person name="Guillette L.J.Jr."/>
            <person name="Glenn T.C."/>
            <person name="Green R.E."/>
            <person name="Ray D.A."/>
        </authorList>
    </citation>
    <scope>NUCLEOTIDE SEQUENCE [LARGE SCALE GENOMIC DNA]</scope>
    <source>
        <strain evidence="1">KSC_2009_1</strain>
    </source>
</reference>
<dbReference type="EMBL" id="AKHW03003018">
    <property type="protein sequence ID" value="KYO36074.1"/>
    <property type="molecule type" value="Genomic_DNA"/>
</dbReference>
<gene>
    <name evidence="1" type="ORF">Y1Q_0013118</name>
</gene>
<keyword evidence="2" id="KW-1185">Reference proteome</keyword>
<organism evidence="1 2">
    <name type="scientific">Alligator mississippiensis</name>
    <name type="common">American alligator</name>
    <dbReference type="NCBI Taxonomy" id="8496"/>
    <lineage>
        <taxon>Eukaryota</taxon>
        <taxon>Metazoa</taxon>
        <taxon>Chordata</taxon>
        <taxon>Craniata</taxon>
        <taxon>Vertebrata</taxon>
        <taxon>Euteleostomi</taxon>
        <taxon>Archelosauria</taxon>
        <taxon>Archosauria</taxon>
        <taxon>Crocodylia</taxon>
        <taxon>Alligatoridae</taxon>
        <taxon>Alligatorinae</taxon>
        <taxon>Alligator</taxon>
    </lineage>
</organism>